<feature type="compositionally biased region" description="Basic and acidic residues" evidence="7">
    <location>
        <begin position="346"/>
        <end position="380"/>
    </location>
</feature>
<dbReference type="AlphaFoldDB" id="A0A1Y2CS70"/>
<evidence type="ECO:0000256" key="7">
    <source>
        <dbReference type="SAM" id="MobiDB-lite"/>
    </source>
</evidence>
<dbReference type="GO" id="GO:0004518">
    <property type="term" value="F:nuclease activity"/>
    <property type="evidence" value="ECO:0007669"/>
    <property type="project" value="UniProtKB-KW"/>
</dbReference>
<name>A0A1Y2CS70_9FUNG</name>
<dbReference type="EC" id="3.6.1.-" evidence="6"/>
<comment type="catalytic activity">
    <reaction evidence="4">
        <text>a 5'-end triphospho-ribonucleoside in mRNA + H2O = a 5'-end phospho-ribonucleoside in mRNA + diphosphate + H(+)</text>
        <dbReference type="Rhea" id="RHEA:78683"/>
        <dbReference type="Rhea" id="RHEA-COMP:15692"/>
        <dbReference type="Rhea" id="RHEA-COMP:17164"/>
        <dbReference type="ChEBI" id="CHEBI:15377"/>
        <dbReference type="ChEBI" id="CHEBI:15378"/>
        <dbReference type="ChEBI" id="CHEBI:33019"/>
        <dbReference type="ChEBI" id="CHEBI:138282"/>
        <dbReference type="ChEBI" id="CHEBI:167618"/>
    </reaction>
    <physiologicalReaction direction="left-to-right" evidence="4">
        <dbReference type="Rhea" id="RHEA:78684"/>
    </physiologicalReaction>
</comment>
<dbReference type="GO" id="GO:0034353">
    <property type="term" value="F:mRNA 5'-diphosphatase activity"/>
    <property type="evidence" value="ECO:0007669"/>
    <property type="project" value="TreeGrafter"/>
</dbReference>
<evidence type="ECO:0000256" key="6">
    <source>
        <dbReference type="RuleBase" id="RU367113"/>
    </source>
</evidence>
<comment type="catalytic activity">
    <reaction evidence="3">
        <text>a 5'-end (N(7)-methyl 5'-triphosphoguanosine)-ribonucleoside-ribonucleotide in mRNA + H2O = a (N(7)-methyl 5'-triphosphoguanosine)-nucleoside + a 5'-end phospho-ribonucleoside in mRNA + H(+)</text>
        <dbReference type="Rhea" id="RHEA:66928"/>
        <dbReference type="Rhea" id="RHEA-COMP:15692"/>
        <dbReference type="Rhea" id="RHEA-COMP:17313"/>
        <dbReference type="ChEBI" id="CHEBI:15377"/>
        <dbReference type="ChEBI" id="CHEBI:15378"/>
        <dbReference type="ChEBI" id="CHEBI:138282"/>
        <dbReference type="ChEBI" id="CHEBI:172876"/>
        <dbReference type="ChEBI" id="CHEBI:172877"/>
    </reaction>
    <physiologicalReaction direction="left-to-right" evidence="3">
        <dbReference type="Rhea" id="RHEA:66929"/>
    </physiologicalReaction>
</comment>
<dbReference type="GO" id="GO:0000956">
    <property type="term" value="P:nuclear-transcribed mRNA catabolic process"/>
    <property type="evidence" value="ECO:0007669"/>
    <property type="project" value="TreeGrafter"/>
</dbReference>
<protein>
    <recommendedName>
        <fullName evidence="6">Decapping nuclease</fullName>
        <ecNumber evidence="6">3.6.1.-</ecNumber>
    </recommendedName>
</protein>
<dbReference type="InterPro" id="IPR013961">
    <property type="entry name" value="RAI1"/>
</dbReference>
<keyword evidence="6" id="KW-0540">Nuclease</keyword>
<dbReference type="GO" id="GO:0005634">
    <property type="term" value="C:nucleus"/>
    <property type="evidence" value="ECO:0007669"/>
    <property type="project" value="UniProtKB-SubCell"/>
</dbReference>
<keyword evidence="6" id="KW-0547">Nucleotide-binding</keyword>
<comment type="cofactor">
    <cofactor evidence="1 6">
        <name>a divalent metal cation</name>
        <dbReference type="ChEBI" id="CHEBI:60240"/>
    </cofactor>
</comment>
<evidence type="ECO:0000256" key="5">
    <source>
        <dbReference type="ARBA" id="ARBA00048124"/>
    </source>
</evidence>
<keyword evidence="6" id="KW-0378">Hydrolase</keyword>
<comment type="function">
    <text evidence="6">Decapping enzyme for NAD-capped RNAs: specifically hydrolyzes the nicotinamide adenine dinucleotide (NAD) cap from a subset of RNAs by removing the entire NAD moiety from the 5'-end of an NAD-capped RNA.</text>
</comment>
<keyword evidence="6" id="KW-0694">RNA-binding</keyword>
<comment type="catalytic activity">
    <reaction evidence="5">
        <text>a 5'-end NAD(+)-phospho-ribonucleoside in mRNA + H2O = a 5'-end phospho-ribonucleoside in mRNA + NAD(+) + H(+)</text>
        <dbReference type="Rhea" id="RHEA:60880"/>
        <dbReference type="Rhea" id="RHEA-COMP:15692"/>
        <dbReference type="Rhea" id="RHEA-COMP:15698"/>
        <dbReference type="ChEBI" id="CHEBI:15377"/>
        <dbReference type="ChEBI" id="CHEBI:15378"/>
        <dbReference type="ChEBI" id="CHEBI:57540"/>
        <dbReference type="ChEBI" id="CHEBI:138282"/>
        <dbReference type="ChEBI" id="CHEBI:144029"/>
    </reaction>
    <physiologicalReaction direction="left-to-right" evidence="5">
        <dbReference type="Rhea" id="RHEA:60881"/>
    </physiologicalReaction>
</comment>
<keyword evidence="6" id="KW-0539">Nucleus</keyword>
<dbReference type="GO" id="GO:0000166">
    <property type="term" value="F:nucleotide binding"/>
    <property type="evidence" value="ECO:0007669"/>
    <property type="project" value="UniProtKB-KW"/>
</dbReference>
<dbReference type="Pfam" id="PF08652">
    <property type="entry name" value="RAI1"/>
    <property type="match status" value="1"/>
</dbReference>
<comment type="subcellular location">
    <subcellularLocation>
        <location evidence="6">Nucleus</location>
    </subcellularLocation>
</comment>
<dbReference type="GO" id="GO:0110155">
    <property type="term" value="P:NAD-cap decapping"/>
    <property type="evidence" value="ECO:0007669"/>
    <property type="project" value="TreeGrafter"/>
</dbReference>
<evidence type="ECO:0000256" key="4">
    <source>
        <dbReference type="ARBA" id="ARBA00044692"/>
    </source>
</evidence>
<feature type="compositionally biased region" description="Low complexity" evidence="7">
    <location>
        <begin position="234"/>
        <end position="260"/>
    </location>
</feature>
<comment type="caution">
    <text evidence="9">The sequence shown here is derived from an EMBL/GenBank/DDBJ whole genome shotgun (WGS) entry which is preliminary data.</text>
</comment>
<accession>A0A1Y2CS70</accession>
<dbReference type="InterPro" id="IPR039039">
    <property type="entry name" value="RAI1-like_fam"/>
</dbReference>
<evidence type="ECO:0000259" key="8">
    <source>
        <dbReference type="Pfam" id="PF08652"/>
    </source>
</evidence>
<feature type="compositionally biased region" description="Polar residues" evidence="7">
    <location>
        <begin position="381"/>
        <end position="390"/>
    </location>
</feature>
<gene>
    <name evidence="9" type="ORF">BCR33DRAFT_762933</name>
</gene>
<feature type="region of interest" description="Disordered" evidence="7">
    <location>
        <begin position="336"/>
        <end position="392"/>
    </location>
</feature>
<evidence type="ECO:0000313" key="9">
    <source>
        <dbReference type="EMBL" id="ORY49817.1"/>
    </source>
</evidence>
<dbReference type="GO" id="GO:0005829">
    <property type="term" value="C:cytosol"/>
    <property type="evidence" value="ECO:0007669"/>
    <property type="project" value="TreeGrafter"/>
</dbReference>
<evidence type="ECO:0000256" key="1">
    <source>
        <dbReference type="ARBA" id="ARBA00001968"/>
    </source>
</evidence>
<dbReference type="GO" id="GO:0003723">
    <property type="term" value="F:RNA binding"/>
    <property type="evidence" value="ECO:0007669"/>
    <property type="project" value="UniProtKB-KW"/>
</dbReference>
<feature type="region of interest" description="Disordered" evidence="7">
    <location>
        <begin position="234"/>
        <end position="264"/>
    </location>
</feature>
<organism evidence="9 10">
    <name type="scientific">Rhizoclosmatium globosum</name>
    <dbReference type="NCBI Taxonomy" id="329046"/>
    <lineage>
        <taxon>Eukaryota</taxon>
        <taxon>Fungi</taxon>
        <taxon>Fungi incertae sedis</taxon>
        <taxon>Chytridiomycota</taxon>
        <taxon>Chytridiomycota incertae sedis</taxon>
        <taxon>Chytridiomycetes</taxon>
        <taxon>Chytridiales</taxon>
        <taxon>Chytriomycetaceae</taxon>
        <taxon>Rhizoclosmatium</taxon>
    </lineage>
</organism>
<dbReference type="EMBL" id="MCGO01000008">
    <property type="protein sequence ID" value="ORY49817.1"/>
    <property type="molecule type" value="Genomic_DNA"/>
</dbReference>
<keyword evidence="6" id="KW-0479">Metal-binding</keyword>
<dbReference type="GO" id="GO:0046872">
    <property type="term" value="F:metal ion binding"/>
    <property type="evidence" value="ECO:0007669"/>
    <property type="project" value="UniProtKB-KW"/>
</dbReference>
<reference evidence="9 10" key="1">
    <citation type="submission" date="2016-07" db="EMBL/GenBank/DDBJ databases">
        <title>Pervasive Adenine N6-methylation of Active Genes in Fungi.</title>
        <authorList>
            <consortium name="DOE Joint Genome Institute"/>
            <person name="Mondo S.J."/>
            <person name="Dannebaum R.O."/>
            <person name="Kuo R.C."/>
            <person name="Labutti K."/>
            <person name="Haridas S."/>
            <person name="Kuo A."/>
            <person name="Salamov A."/>
            <person name="Ahrendt S.R."/>
            <person name="Lipzen A."/>
            <person name="Sullivan W."/>
            <person name="Andreopoulos W.B."/>
            <person name="Clum A."/>
            <person name="Lindquist E."/>
            <person name="Daum C."/>
            <person name="Ramamoorthy G.K."/>
            <person name="Gryganskyi A."/>
            <person name="Culley D."/>
            <person name="Magnuson J.K."/>
            <person name="James T.Y."/>
            <person name="O'Malley M.A."/>
            <person name="Stajich J.E."/>
            <person name="Spatafora J.W."/>
            <person name="Visel A."/>
            <person name="Grigoriev I.V."/>
        </authorList>
    </citation>
    <scope>NUCLEOTIDE SEQUENCE [LARGE SCALE GENOMIC DNA]</scope>
    <source>
        <strain evidence="9 10">JEL800</strain>
    </source>
</reference>
<dbReference type="PANTHER" id="PTHR12395:SF9">
    <property type="entry name" value="DECAPPING AND EXORIBONUCLEASE PROTEIN"/>
    <property type="match status" value="1"/>
</dbReference>
<dbReference type="PANTHER" id="PTHR12395">
    <property type="entry name" value="DOM-3 RELATED"/>
    <property type="match status" value="1"/>
</dbReference>
<keyword evidence="10" id="KW-1185">Reference proteome</keyword>
<evidence type="ECO:0000256" key="3">
    <source>
        <dbReference type="ARBA" id="ARBA00044676"/>
    </source>
</evidence>
<evidence type="ECO:0000313" key="10">
    <source>
        <dbReference type="Proteomes" id="UP000193642"/>
    </source>
</evidence>
<dbReference type="Proteomes" id="UP000193642">
    <property type="component" value="Unassembled WGS sequence"/>
</dbReference>
<dbReference type="STRING" id="329046.A0A1Y2CS70"/>
<dbReference type="OrthoDB" id="5853397at2759"/>
<comment type="similarity">
    <text evidence="2 6">Belongs to the DXO/Dom3Z family.</text>
</comment>
<evidence type="ECO:0000256" key="2">
    <source>
        <dbReference type="ARBA" id="ARBA00006562"/>
    </source>
</evidence>
<proteinExistence type="inferred from homology"/>
<feature type="domain" description="RAI1-like" evidence="8">
    <location>
        <begin position="32"/>
        <end position="332"/>
    </location>
</feature>
<sequence length="521" mass="58488">MGVKRASSVSNLLSSIRVSPVTRHVRSAAGFRQPVEVGCFSYDGQRALRPQSTAALKFFHAPKLDKRGNDLSSGFEDRYIARASAIDNLDSLLACLNIDDHVRNDGRPRLVTWRGILTKLCVAPYSTDTWALRATLHNGSCLLWRIRRLLGRLRLSMNHIEETHDLLGLQVRGLATLDHDPALLSEDELTRQERDRVENGVVDTHIQYCSIVKTRIGQMDVFIGAEVDCVMDESSTAPSSSSAVPPPSSTSTSNNNSTTSQKKQYAELKTHRTLTNTHQTLAFHRQKLLKTYFQCFLAGIPRIVVGFRDDNGFIEKVQVFKTLEVPRMVREYAASAPASNNNGNRYWEKSGRDDRRGRDYGRGGRQDGGRDGRDTERDGNQHNAQQQQETWDPAVGLNFAEEVLNTIWKTISKENALLPEAENSATSTMHPVSPRTQEMRSWIQRGLVSEVLEAKETCEYSTEVVVVTVPHENCSVEVAVDGSDASDELCFVRRRRNTPVIDVLQQALSTSMLEYEARNWI</sequence>